<keyword evidence="1" id="KW-1133">Transmembrane helix</keyword>
<proteinExistence type="predicted"/>
<keyword evidence="1" id="KW-0472">Membrane</keyword>
<dbReference type="Pfam" id="PF10825">
    <property type="entry name" value="DUF2752"/>
    <property type="match status" value="1"/>
</dbReference>
<evidence type="ECO:0000256" key="1">
    <source>
        <dbReference type="SAM" id="Phobius"/>
    </source>
</evidence>
<accession>A0ABV8QXX1</accession>
<evidence type="ECO:0000313" key="2">
    <source>
        <dbReference type="EMBL" id="MFC4263929.1"/>
    </source>
</evidence>
<comment type="caution">
    <text evidence="2">The sequence shown here is derived from an EMBL/GenBank/DDBJ whole genome shotgun (WGS) entry which is preliminary data.</text>
</comment>
<sequence length="102" mass="11775">MQTILLNITQWLTQHQLPCLVKSTIGVACPSCGLQRSAIALLQGQWWQSVQYYPALIPIIVWLLLVVVNQRWAVVQQQLLLKYGLLFIFSIIILSYIYKLTF</sequence>
<name>A0ABV8QXX1_9BACT</name>
<dbReference type="InterPro" id="IPR021215">
    <property type="entry name" value="DUF2752"/>
</dbReference>
<keyword evidence="3" id="KW-1185">Reference proteome</keyword>
<dbReference type="EMBL" id="JBHSCZ010000005">
    <property type="protein sequence ID" value="MFC4263929.1"/>
    <property type="molecule type" value="Genomic_DNA"/>
</dbReference>
<dbReference type="RefSeq" id="WP_379711090.1">
    <property type="nucleotide sequence ID" value="NZ_JBHSCZ010000005.1"/>
</dbReference>
<gene>
    <name evidence="2" type="ORF">ACFOWM_13630</name>
</gene>
<evidence type="ECO:0000313" key="3">
    <source>
        <dbReference type="Proteomes" id="UP001595907"/>
    </source>
</evidence>
<feature type="transmembrane region" description="Helical" evidence="1">
    <location>
        <begin position="80"/>
        <end position="98"/>
    </location>
</feature>
<dbReference type="Proteomes" id="UP001595907">
    <property type="component" value="Unassembled WGS sequence"/>
</dbReference>
<keyword evidence="1" id="KW-0812">Transmembrane</keyword>
<feature type="transmembrane region" description="Helical" evidence="1">
    <location>
        <begin position="50"/>
        <end position="68"/>
    </location>
</feature>
<reference evidence="3" key="1">
    <citation type="journal article" date="2019" name="Int. J. Syst. Evol. Microbiol.">
        <title>The Global Catalogue of Microorganisms (GCM) 10K type strain sequencing project: providing services to taxonomists for standard genome sequencing and annotation.</title>
        <authorList>
            <consortium name="The Broad Institute Genomics Platform"/>
            <consortium name="The Broad Institute Genome Sequencing Center for Infectious Disease"/>
            <person name="Wu L."/>
            <person name="Ma J."/>
        </authorList>
    </citation>
    <scope>NUCLEOTIDE SEQUENCE [LARGE SCALE GENOMIC DNA]</scope>
    <source>
        <strain evidence="3">CECT 8289</strain>
    </source>
</reference>
<protein>
    <submittedName>
        <fullName evidence="2">DUF2752 domain-containing protein</fullName>
    </submittedName>
</protein>
<organism evidence="2 3">
    <name type="scientific">Ferruginibacter yonginensis</name>
    <dbReference type="NCBI Taxonomy" id="1310416"/>
    <lineage>
        <taxon>Bacteria</taxon>
        <taxon>Pseudomonadati</taxon>
        <taxon>Bacteroidota</taxon>
        <taxon>Chitinophagia</taxon>
        <taxon>Chitinophagales</taxon>
        <taxon>Chitinophagaceae</taxon>
        <taxon>Ferruginibacter</taxon>
    </lineage>
</organism>